<evidence type="ECO:0000313" key="3">
    <source>
        <dbReference type="WBParaSite" id="nRc.2.0.1.t41508-RA"/>
    </source>
</evidence>
<reference evidence="3" key="1">
    <citation type="submission" date="2022-11" db="UniProtKB">
        <authorList>
            <consortium name="WormBaseParasite"/>
        </authorList>
    </citation>
    <scope>IDENTIFICATION</scope>
</reference>
<organism evidence="2 3">
    <name type="scientific">Romanomermis culicivorax</name>
    <name type="common">Nematode worm</name>
    <dbReference type="NCBI Taxonomy" id="13658"/>
    <lineage>
        <taxon>Eukaryota</taxon>
        <taxon>Metazoa</taxon>
        <taxon>Ecdysozoa</taxon>
        <taxon>Nematoda</taxon>
        <taxon>Enoplea</taxon>
        <taxon>Dorylaimia</taxon>
        <taxon>Mermithida</taxon>
        <taxon>Mermithoidea</taxon>
        <taxon>Mermithidae</taxon>
        <taxon>Romanomermis</taxon>
    </lineage>
</organism>
<sequence>MENVTRKKRQDRESSKEERNNNVKRQQKRKNQENGKKEVNRKDQVKAKSKSKSKTPHIQKAQTKGTGCRLIKVARIPTESGDYSNHLGMVHYVQLDANL</sequence>
<dbReference type="Proteomes" id="UP000887565">
    <property type="component" value="Unplaced"/>
</dbReference>
<dbReference type="AlphaFoldDB" id="A0A915KRW7"/>
<evidence type="ECO:0000256" key="1">
    <source>
        <dbReference type="SAM" id="MobiDB-lite"/>
    </source>
</evidence>
<accession>A0A915KRW7</accession>
<feature type="compositionally biased region" description="Basic and acidic residues" evidence="1">
    <location>
        <begin position="30"/>
        <end position="46"/>
    </location>
</feature>
<feature type="region of interest" description="Disordered" evidence="1">
    <location>
        <begin position="1"/>
        <end position="67"/>
    </location>
</feature>
<keyword evidence="2" id="KW-1185">Reference proteome</keyword>
<name>A0A915KRW7_ROMCU</name>
<protein>
    <submittedName>
        <fullName evidence="3">Uncharacterized protein</fullName>
    </submittedName>
</protein>
<feature type="compositionally biased region" description="Basic residues" evidence="1">
    <location>
        <begin position="47"/>
        <end position="57"/>
    </location>
</feature>
<feature type="compositionally biased region" description="Basic and acidic residues" evidence="1">
    <location>
        <begin position="10"/>
        <end position="21"/>
    </location>
</feature>
<proteinExistence type="predicted"/>
<dbReference type="WBParaSite" id="nRc.2.0.1.t41508-RA">
    <property type="protein sequence ID" value="nRc.2.0.1.t41508-RA"/>
    <property type="gene ID" value="nRc.2.0.1.g41508"/>
</dbReference>
<evidence type="ECO:0000313" key="2">
    <source>
        <dbReference type="Proteomes" id="UP000887565"/>
    </source>
</evidence>